<dbReference type="Proteomes" id="UP000663838">
    <property type="component" value="Unassembled WGS sequence"/>
</dbReference>
<keyword evidence="7" id="KW-0175">Coiled coil</keyword>
<dbReference type="InterPro" id="IPR008266">
    <property type="entry name" value="Tyr_kinase_AS"/>
</dbReference>
<protein>
    <recommendedName>
        <fullName evidence="9">Protein kinase domain-containing protein</fullName>
    </recommendedName>
</protein>
<evidence type="ECO:0000256" key="2">
    <source>
        <dbReference type="ARBA" id="ARBA00022679"/>
    </source>
</evidence>
<feature type="compositionally biased region" description="Basic and acidic residues" evidence="8">
    <location>
        <begin position="114"/>
        <end position="129"/>
    </location>
</feature>
<evidence type="ECO:0000256" key="8">
    <source>
        <dbReference type="SAM" id="MobiDB-lite"/>
    </source>
</evidence>
<evidence type="ECO:0000256" key="3">
    <source>
        <dbReference type="ARBA" id="ARBA00022741"/>
    </source>
</evidence>
<dbReference type="GO" id="GO:0004674">
    <property type="term" value="F:protein serine/threonine kinase activity"/>
    <property type="evidence" value="ECO:0007669"/>
    <property type="project" value="UniProtKB-KW"/>
</dbReference>
<reference evidence="11" key="1">
    <citation type="submission" date="2021-02" db="EMBL/GenBank/DDBJ databases">
        <authorList>
            <person name="Nowell W R."/>
        </authorList>
    </citation>
    <scope>NUCLEOTIDE SEQUENCE</scope>
</reference>
<dbReference type="InterPro" id="IPR011009">
    <property type="entry name" value="Kinase-like_dom_sf"/>
</dbReference>
<dbReference type="InterPro" id="IPR050494">
    <property type="entry name" value="Ser_Thr_dual-spec_kinase"/>
</dbReference>
<keyword evidence="3 6" id="KW-0547">Nucleotide-binding</keyword>
<gene>
    <name evidence="10" type="ORF">KIK155_LOCUS16546</name>
    <name evidence="11" type="ORF">TOA249_LOCUS23139</name>
</gene>
<dbReference type="InterPro" id="IPR000719">
    <property type="entry name" value="Prot_kinase_dom"/>
</dbReference>
<feature type="coiled-coil region" evidence="7">
    <location>
        <begin position="22"/>
        <end position="81"/>
    </location>
</feature>
<evidence type="ECO:0000256" key="4">
    <source>
        <dbReference type="ARBA" id="ARBA00022777"/>
    </source>
</evidence>
<evidence type="ECO:0000313" key="11">
    <source>
        <dbReference type="EMBL" id="CAF4797492.1"/>
    </source>
</evidence>
<dbReference type="Pfam" id="PF00069">
    <property type="entry name" value="Pkinase"/>
    <property type="match status" value="1"/>
</dbReference>
<evidence type="ECO:0000256" key="6">
    <source>
        <dbReference type="PROSITE-ProRule" id="PRU10141"/>
    </source>
</evidence>
<evidence type="ECO:0000256" key="5">
    <source>
        <dbReference type="ARBA" id="ARBA00022840"/>
    </source>
</evidence>
<evidence type="ECO:0000313" key="12">
    <source>
        <dbReference type="Proteomes" id="UP000663838"/>
    </source>
</evidence>
<dbReference type="GO" id="GO:0004713">
    <property type="term" value="F:protein tyrosine kinase activity"/>
    <property type="evidence" value="ECO:0007669"/>
    <property type="project" value="TreeGrafter"/>
</dbReference>
<accession>A0A821P2F9</accession>
<dbReference type="PANTHER" id="PTHR24058:SF17">
    <property type="entry name" value="HOMEODOMAIN INTERACTING PROTEIN KINASE, ISOFORM D"/>
    <property type="match status" value="1"/>
</dbReference>
<keyword evidence="5 6" id="KW-0067">ATP-binding</keyword>
<dbReference type="InterPro" id="IPR017441">
    <property type="entry name" value="Protein_kinase_ATP_BS"/>
</dbReference>
<dbReference type="PROSITE" id="PS00107">
    <property type="entry name" value="PROTEIN_KINASE_ATP"/>
    <property type="match status" value="1"/>
</dbReference>
<evidence type="ECO:0000259" key="9">
    <source>
        <dbReference type="PROSITE" id="PS50011"/>
    </source>
</evidence>
<keyword evidence="1" id="KW-0723">Serine/threonine-protein kinase</keyword>
<dbReference type="AlphaFoldDB" id="A0A821P2F9"/>
<evidence type="ECO:0000313" key="10">
    <source>
        <dbReference type="EMBL" id="CAF3514201.1"/>
    </source>
</evidence>
<dbReference type="Proteomes" id="UP000663865">
    <property type="component" value="Unassembled WGS sequence"/>
</dbReference>
<comment type="caution">
    <text evidence="11">The sequence shown here is derived from an EMBL/GenBank/DDBJ whole genome shotgun (WGS) entry which is preliminary data.</text>
</comment>
<feature type="region of interest" description="Disordered" evidence="8">
    <location>
        <begin position="114"/>
        <end position="150"/>
    </location>
</feature>
<keyword evidence="4" id="KW-0418">Kinase</keyword>
<keyword evidence="2" id="KW-0808">Transferase</keyword>
<dbReference type="EMBL" id="CAJOBS010002184">
    <property type="protein sequence ID" value="CAF4797492.1"/>
    <property type="molecule type" value="Genomic_DNA"/>
</dbReference>
<dbReference type="PANTHER" id="PTHR24058">
    <property type="entry name" value="DUAL SPECIFICITY PROTEIN KINASE"/>
    <property type="match status" value="1"/>
</dbReference>
<organism evidence="11 12">
    <name type="scientific">Rotaria socialis</name>
    <dbReference type="NCBI Taxonomy" id="392032"/>
    <lineage>
        <taxon>Eukaryota</taxon>
        <taxon>Metazoa</taxon>
        <taxon>Spiralia</taxon>
        <taxon>Gnathifera</taxon>
        <taxon>Rotifera</taxon>
        <taxon>Eurotatoria</taxon>
        <taxon>Bdelloidea</taxon>
        <taxon>Philodinida</taxon>
        <taxon>Philodinidae</taxon>
        <taxon>Rotaria</taxon>
    </lineage>
</organism>
<dbReference type="GO" id="GO:0005737">
    <property type="term" value="C:cytoplasm"/>
    <property type="evidence" value="ECO:0007669"/>
    <property type="project" value="TreeGrafter"/>
</dbReference>
<name>A0A821P2F9_9BILA</name>
<dbReference type="SUPFAM" id="SSF56112">
    <property type="entry name" value="Protein kinase-like (PK-like)"/>
    <property type="match status" value="1"/>
</dbReference>
<dbReference type="SMART" id="SM00220">
    <property type="entry name" value="S_TKc"/>
    <property type="match status" value="1"/>
</dbReference>
<dbReference type="GO" id="GO:0005524">
    <property type="term" value="F:ATP binding"/>
    <property type="evidence" value="ECO:0007669"/>
    <property type="project" value="UniProtKB-UniRule"/>
</dbReference>
<evidence type="ECO:0000256" key="1">
    <source>
        <dbReference type="ARBA" id="ARBA00022527"/>
    </source>
</evidence>
<sequence>MATNDDEEETLQKWVEKQLDEEEKAKILVAQLRGEIKKMKRETEDIELIEETTHRDEIEKMKHEAQDMRQIQETIHQYEIKKLKRRGETKDRELEIMKCITKTMQRKIETMKRSKELMKQIDKAERQQIHESYQSKSRKQEIKSDSSSNKKRRNVFTSHDYFCNINVPDDLQSFNINEVLEDNNYLNDNILNCIENYSNQFSTYPIFNKEAMQNGFDQLLANLLNTSNNSTTLKYLNTSALYYLENKFNPNCTFTYKNINIDIDHEEPCLQDFVVCLGNLIPPHVSLSEDSMIEGILQYLTMILAGQRREKIYGFLSNYTHIKFFYLKRKSDSERCGFFQSQELEMFTYSSETLSSIDASTTTENRRKLGVNKDTWKTFINFLTMNTDFYQYKGLKIDPNDDLLGDRYMITKKIGFGTSSMVYLLEKNEDNHSVDDLPHYVMKILKETKYSKCFLNEVKMAKKLKRFNDLNKFHLFFQDILYPLSSDKYLFYEKQLQRTESLSLVQSKQLIDIIHYLYDCRIIHRDVRPRNIMLDPDSNHIKLINFGFAFAFNTDNQGGRMRAIAPRIYATEPIYKLYLRVLAGKDHSYYFYERTFDLICAINIIMAISNRDIDRRISSINKLHDENEIVLKSLQLWKDTKRTNKQYSNLLNLIGKLNFWFPFDGSDESSVSDVSEEQSDRSSIFDVSEEQSDQSSVSDVSKEKSDRSSVSNVSEEQSDKSAIFDAIKDEIEKLFDM</sequence>
<dbReference type="Gene3D" id="1.10.510.10">
    <property type="entry name" value="Transferase(Phosphotransferase) domain 1"/>
    <property type="match status" value="1"/>
</dbReference>
<dbReference type="EMBL" id="CAJNYV010002942">
    <property type="protein sequence ID" value="CAF3514201.1"/>
    <property type="molecule type" value="Genomic_DNA"/>
</dbReference>
<dbReference type="Gene3D" id="3.30.200.20">
    <property type="entry name" value="Phosphorylase Kinase, domain 1"/>
    <property type="match status" value="1"/>
</dbReference>
<proteinExistence type="predicted"/>
<feature type="region of interest" description="Disordered" evidence="8">
    <location>
        <begin position="671"/>
        <end position="719"/>
    </location>
</feature>
<evidence type="ECO:0000256" key="7">
    <source>
        <dbReference type="SAM" id="Coils"/>
    </source>
</evidence>
<feature type="domain" description="Protein kinase" evidence="9">
    <location>
        <begin position="408"/>
        <end position="737"/>
    </location>
</feature>
<dbReference type="PROSITE" id="PS50011">
    <property type="entry name" value="PROTEIN_KINASE_DOM"/>
    <property type="match status" value="1"/>
</dbReference>
<dbReference type="PROSITE" id="PS00109">
    <property type="entry name" value="PROTEIN_KINASE_TYR"/>
    <property type="match status" value="1"/>
</dbReference>
<feature type="binding site" evidence="6">
    <location>
        <position position="443"/>
    </location>
    <ligand>
        <name>ATP</name>
        <dbReference type="ChEBI" id="CHEBI:30616"/>
    </ligand>
</feature>